<proteinExistence type="predicted"/>
<dbReference type="EMBL" id="CP002330">
    <property type="protein sequence ID" value="ADQ47333.1"/>
    <property type="molecule type" value="Genomic_DNA"/>
</dbReference>
<reference evidence="1 2" key="2">
    <citation type="journal article" date="2011" name="J. Bacteriol.">
        <title>Complete genome sequences for the anaerobic, extremely thermophilic plant biomass-degrading bacteria Caldicellulosiruptor hydrothermalis, Caldicellulosiruptor kristjanssonii, Caldicellulosiruptor kronotskyensis, Caldicellulosiruptor owensenis, and Caldicellulosiruptor lactoaceticus.</title>
        <authorList>
            <person name="Blumer-Schuette S.E."/>
            <person name="Ozdemir I."/>
            <person name="Mistry D."/>
            <person name="Lucas S."/>
            <person name="Lapidus A."/>
            <person name="Cheng J.F."/>
            <person name="Goodwin L.A."/>
            <person name="Pitluck S."/>
            <person name="Land M.L."/>
            <person name="Hauser L.J."/>
            <person name="Woyke T."/>
            <person name="Mikhailova N."/>
            <person name="Pati A."/>
            <person name="Kyrpides N.C."/>
            <person name="Ivanova N."/>
            <person name="Detter J.C."/>
            <person name="Walston-Davenport K."/>
            <person name="Han S."/>
            <person name="Adams M.W."/>
            <person name="Kelly R.M."/>
        </authorList>
    </citation>
    <scope>NUCLEOTIDE SEQUENCE [LARGE SCALE GENOMIC DNA]</scope>
    <source>
        <strain evidence="2">DSM 18902 / VKM B-2412 / 2002</strain>
    </source>
</reference>
<reference key="1">
    <citation type="submission" date="2010-11" db="EMBL/GenBank/DDBJ databases">
        <title>Complete sequence of Caldicellulosiruptor kronotskyensis 2002.</title>
        <authorList>
            <consortium name="US DOE Joint Genome Institute"/>
            <person name="Lucas S."/>
            <person name="Copeland A."/>
            <person name="Lapidus A."/>
            <person name="Cheng J.-F."/>
            <person name="Bruce D."/>
            <person name="Goodwin L."/>
            <person name="Pitluck S."/>
            <person name="Davenport K."/>
            <person name="Detter J.C."/>
            <person name="Han C."/>
            <person name="Tapia R."/>
            <person name="Land M."/>
            <person name="Hauser L."/>
            <person name="Jeffries C."/>
            <person name="Kyrpides N."/>
            <person name="Ivanova N."/>
            <person name="Mikhailova N."/>
            <person name="Blumer-Schuette S.E."/>
            <person name="Kelly R.M."/>
            <person name="Woyke T."/>
        </authorList>
    </citation>
    <scope>NUCLEOTIDE SEQUENCE</scope>
    <source>
        <strain>2002</strain>
    </source>
</reference>
<dbReference type="Proteomes" id="UP000006835">
    <property type="component" value="Chromosome"/>
</dbReference>
<accession>E4SHV8</accession>
<name>E4SHV8_CALK2</name>
<evidence type="ECO:0000313" key="1">
    <source>
        <dbReference type="EMBL" id="ADQ47333.1"/>
    </source>
</evidence>
<organism evidence="1 2">
    <name type="scientific">Caldicellulosiruptor kronotskyensis (strain DSM 18902 / VKM B-2412 / 2002)</name>
    <dbReference type="NCBI Taxonomy" id="632348"/>
    <lineage>
        <taxon>Bacteria</taxon>
        <taxon>Bacillati</taxon>
        <taxon>Bacillota</taxon>
        <taxon>Bacillota incertae sedis</taxon>
        <taxon>Caldicellulosiruptorales</taxon>
        <taxon>Caldicellulosiruptoraceae</taxon>
        <taxon>Caldicellulosiruptor</taxon>
    </lineage>
</organism>
<evidence type="ECO:0000313" key="2">
    <source>
        <dbReference type="Proteomes" id="UP000006835"/>
    </source>
</evidence>
<dbReference type="RefSeq" id="WP_013431397.1">
    <property type="nucleotide sequence ID" value="NC_014720.1"/>
</dbReference>
<dbReference type="HOGENOM" id="CLU_2841497_0_0_9"/>
<sequence>MGTVTCSVLVGVSHMNHGGIIPDYMLNLWENDKSAWVLRKILYDSHIENGRKNATDNPIVWIPTL</sequence>
<gene>
    <name evidence="1" type="ordered locus">Calkro_2533</name>
</gene>
<dbReference type="PATRIC" id="fig|632348.3.peg.2693"/>
<dbReference type="OrthoDB" id="1952868at2"/>
<protein>
    <submittedName>
        <fullName evidence="1">Uncharacterized protein</fullName>
    </submittedName>
</protein>
<keyword evidence="2" id="KW-1185">Reference proteome</keyword>
<dbReference type="AlphaFoldDB" id="E4SHV8"/>
<dbReference type="KEGG" id="ckn:Calkro_2533"/>